<evidence type="ECO:0000313" key="1">
    <source>
        <dbReference type="EMBL" id="PBQ24118.1"/>
    </source>
</evidence>
<accession>A0A0C1M3L7</accession>
<comment type="caution">
    <text evidence="1">The sequence shown here is derived from an EMBL/GenBank/DDBJ whole genome shotgun (WGS) entry which is preliminary data.</text>
</comment>
<dbReference type="InterPro" id="IPR036388">
    <property type="entry name" value="WH-like_DNA-bd_sf"/>
</dbReference>
<dbReference type="RefSeq" id="WP_039105856.1">
    <property type="nucleotide sequence ID" value="NZ_CAKMBG010000011.1"/>
</dbReference>
<proteinExistence type="predicted"/>
<evidence type="ECO:0000313" key="2">
    <source>
        <dbReference type="Proteomes" id="UP000217918"/>
    </source>
</evidence>
<organism evidence="1 2">
    <name type="scientific">Levilactobacillus brevis</name>
    <name type="common">Lactobacillus brevis</name>
    <dbReference type="NCBI Taxonomy" id="1580"/>
    <lineage>
        <taxon>Bacteria</taxon>
        <taxon>Bacillati</taxon>
        <taxon>Bacillota</taxon>
        <taxon>Bacilli</taxon>
        <taxon>Lactobacillales</taxon>
        <taxon>Lactobacillaceae</taxon>
        <taxon>Levilactobacillus</taxon>
    </lineage>
</organism>
<gene>
    <name evidence="1" type="ORF">CNR29_08815</name>
</gene>
<dbReference type="OrthoDB" id="2149381at2"/>
<dbReference type="Proteomes" id="UP000217918">
    <property type="component" value="Unassembled WGS sequence"/>
</dbReference>
<dbReference type="AlphaFoldDB" id="A0A0C1M3L7"/>
<dbReference type="Gene3D" id="1.10.10.10">
    <property type="entry name" value="Winged helix-like DNA-binding domain superfamily/Winged helix DNA-binding domain"/>
    <property type="match status" value="1"/>
</dbReference>
<dbReference type="EMBL" id="NVYO01000001">
    <property type="protein sequence ID" value="PBQ24118.1"/>
    <property type="molecule type" value="Genomic_DNA"/>
</dbReference>
<name>A0A0C1M3L7_LEVBR</name>
<protein>
    <submittedName>
        <fullName evidence="1">MarR family transcriptional regulator</fullName>
    </submittedName>
</protein>
<reference evidence="1 2" key="1">
    <citation type="submission" date="2017-09" db="EMBL/GenBank/DDBJ databases">
        <title>Genome sequence of Lactobacillus brevis D7.</title>
        <authorList>
            <person name="Kwon M.-S."/>
            <person name="Lim S.K."/>
            <person name="Choi H.-J."/>
        </authorList>
    </citation>
    <scope>NUCLEOTIDE SEQUENCE [LARGE SCALE GENOMIC DNA]</scope>
    <source>
        <strain evidence="1 2">D7</strain>
    </source>
</reference>
<sequence>MADKWEWEAELKQAHLTQSEVANVIGLSKSQMSHLVKKMIAGQGLIASELDKKRWKSAIEYVQFKQSQLQRED</sequence>